<dbReference type="GeneID" id="75827165"/>
<protein>
    <recommendedName>
        <fullName evidence="3">Protein kinase domain-containing protein</fullName>
    </recommendedName>
</protein>
<dbReference type="RefSeq" id="XP_051364000.1">
    <property type="nucleotide sequence ID" value="XM_051504488.1"/>
</dbReference>
<comment type="caution">
    <text evidence="1">The sequence shown here is derived from an EMBL/GenBank/DDBJ whole genome shotgun (WGS) entry which is preliminary data.</text>
</comment>
<accession>A0A9P9Y422</accession>
<dbReference type="Proteomes" id="UP001055219">
    <property type="component" value="Unassembled WGS sequence"/>
</dbReference>
<dbReference type="OrthoDB" id="4062651at2759"/>
<evidence type="ECO:0000313" key="1">
    <source>
        <dbReference type="EMBL" id="KAI6783144.1"/>
    </source>
</evidence>
<proteinExistence type="predicted"/>
<name>A0A9P9Y422_9HYPO</name>
<organism evidence="1 2">
    <name type="scientific">Emericellopsis cladophorae</name>
    <dbReference type="NCBI Taxonomy" id="2686198"/>
    <lineage>
        <taxon>Eukaryota</taxon>
        <taxon>Fungi</taxon>
        <taxon>Dikarya</taxon>
        <taxon>Ascomycota</taxon>
        <taxon>Pezizomycotina</taxon>
        <taxon>Sordariomycetes</taxon>
        <taxon>Hypocreomycetidae</taxon>
        <taxon>Hypocreales</taxon>
        <taxon>Bionectriaceae</taxon>
        <taxon>Emericellopsis</taxon>
    </lineage>
</organism>
<evidence type="ECO:0000313" key="2">
    <source>
        <dbReference type="Proteomes" id="UP001055219"/>
    </source>
</evidence>
<dbReference type="AlphaFoldDB" id="A0A9P9Y422"/>
<reference evidence="1" key="1">
    <citation type="journal article" date="2021" name="J Fungi (Basel)">
        <title>Genomic and Metabolomic Analyses of the Marine Fungus Emericellopsis cladophorae: Insights into Saltwater Adaptability Mechanisms and Its Biosynthetic Potential.</title>
        <authorList>
            <person name="Goncalves M.F.M."/>
            <person name="Hilario S."/>
            <person name="Van de Peer Y."/>
            <person name="Esteves A.C."/>
            <person name="Alves A."/>
        </authorList>
    </citation>
    <scope>NUCLEOTIDE SEQUENCE</scope>
    <source>
        <strain evidence="1">MUM 19.33</strain>
    </source>
</reference>
<gene>
    <name evidence="1" type="ORF">J7T54_000646</name>
</gene>
<dbReference type="EMBL" id="JAGIXG020000009">
    <property type="protein sequence ID" value="KAI6783144.1"/>
    <property type="molecule type" value="Genomic_DNA"/>
</dbReference>
<reference evidence="1" key="2">
    <citation type="submission" date="2022-07" db="EMBL/GenBank/DDBJ databases">
        <authorList>
            <person name="Goncalves M.F.M."/>
            <person name="Hilario S."/>
            <person name="Van De Peer Y."/>
            <person name="Esteves A.C."/>
            <person name="Alves A."/>
        </authorList>
    </citation>
    <scope>NUCLEOTIDE SEQUENCE</scope>
    <source>
        <strain evidence="1">MUM 19.33</strain>
    </source>
</reference>
<sequence length="264" mass="30510">MNDALCPKDMRIRNRHTLFCAMVRGDPTVTLWHRSYRDTLGEILDMPSNFFSRIEYVWDYCSFQRGIYPADTSRQAKHRLGARTNNIMATVVRPTTCNVPEHKLVRRTNLHLFNFFGFRLQWVKALAWGGNGAATLWQALYEDGTKEFFVIKIMTGDSGPAETTKKVRQERDWHDRYARAECIVQHYNPYLVADRHTVIHPSGAKLFPGEVVEFDQLGALPLEFMTRGSLKAILGKAAELKLTWPNAALWQLLRDCKFPSTPFW</sequence>
<evidence type="ECO:0008006" key="3">
    <source>
        <dbReference type="Google" id="ProtNLM"/>
    </source>
</evidence>
<keyword evidence="2" id="KW-1185">Reference proteome</keyword>